<gene>
    <name evidence="1" type="ORF">N2K84_10705</name>
</gene>
<name>A0AA41Y8M3_9BACT</name>
<evidence type="ECO:0000313" key="1">
    <source>
        <dbReference type="EMBL" id="MCW0483202.1"/>
    </source>
</evidence>
<comment type="caution">
    <text evidence="1">The sequence shown here is derived from an EMBL/GenBank/DDBJ whole genome shotgun (WGS) entry which is preliminary data.</text>
</comment>
<accession>A0AA41Y8M3</accession>
<dbReference type="EMBL" id="JAPAAF010000013">
    <property type="protein sequence ID" value="MCW0483202.1"/>
    <property type="molecule type" value="Genomic_DNA"/>
</dbReference>
<organism evidence="1 2">
    <name type="scientific">Gaoshiqia sediminis</name>
    <dbReference type="NCBI Taxonomy" id="2986998"/>
    <lineage>
        <taxon>Bacteria</taxon>
        <taxon>Pseudomonadati</taxon>
        <taxon>Bacteroidota</taxon>
        <taxon>Bacteroidia</taxon>
        <taxon>Marinilabiliales</taxon>
        <taxon>Prolixibacteraceae</taxon>
        <taxon>Gaoshiqia</taxon>
    </lineage>
</organism>
<dbReference type="Pfam" id="PF08859">
    <property type="entry name" value="DGC"/>
    <property type="match status" value="1"/>
</dbReference>
<dbReference type="RefSeq" id="WP_282591804.1">
    <property type="nucleotide sequence ID" value="NZ_JAPAAF010000013.1"/>
</dbReference>
<protein>
    <submittedName>
        <fullName evidence="1">Zinc-binding protein</fullName>
    </submittedName>
</protein>
<dbReference type="AlphaFoldDB" id="A0AA41Y8M3"/>
<keyword evidence="2" id="KW-1185">Reference proteome</keyword>
<evidence type="ECO:0000313" key="2">
    <source>
        <dbReference type="Proteomes" id="UP001163821"/>
    </source>
</evidence>
<sequence length="124" mass="13413">MDTTENSSCLCGSAGYIVFSCSGACDLGQITDAVARRLRDNGVRKMNCLAVVSAGIENSIADFKTKNVLMLDGCPIDCGRQILDKAGFTNYTYMRVTDLGLKKGQTPVTEDVVNLVYNKAEIIF</sequence>
<proteinExistence type="predicted"/>
<dbReference type="Proteomes" id="UP001163821">
    <property type="component" value="Unassembled WGS sequence"/>
</dbReference>
<dbReference type="InterPro" id="IPR014958">
    <property type="entry name" value="DGC"/>
</dbReference>
<reference evidence="1" key="1">
    <citation type="submission" date="2022-10" db="EMBL/GenBank/DDBJ databases">
        <title>Gaoshiqiia sediminis gen. nov., sp. nov., isolated from coastal sediment.</title>
        <authorList>
            <person name="Yu W.X."/>
            <person name="Mu D.S."/>
            <person name="Du J.Z."/>
            <person name="Liang Y.Q."/>
        </authorList>
    </citation>
    <scope>NUCLEOTIDE SEQUENCE</scope>
    <source>
        <strain evidence="1">A06</strain>
    </source>
</reference>